<dbReference type="PANTHER" id="PTHR47623">
    <property type="entry name" value="OS09G0287300 PROTEIN"/>
    <property type="match status" value="1"/>
</dbReference>
<dbReference type="Proteomes" id="UP000240653">
    <property type="component" value="Unassembled WGS sequence"/>
</dbReference>
<dbReference type="RefSeq" id="WP_106723633.1">
    <property type="nucleotide sequence ID" value="NZ_PXYL01000004.1"/>
</dbReference>
<evidence type="ECO:0000313" key="2">
    <source>
        <dbReference type="Proteomes" id="UP000240653"/>
    </source>
</evidence>
<dbReference type="EMBL" id="PXYL01000004">
    <property type="protein sequence ID" value="PSJ61202.1"/>
    <property type="molecule type" value="Genomic_DNA"/>
</dbReference>
<dbReference type="OrthoDB" id="9810154at2"/>
<sequence>MKKELLLLRHAKSSWDNPQLQDFDRPLAPRGRQAAPLIGKAIEARGWHPLMALVSSSARTRETWQLVSAGLKHAPSPTFRDSLYEASAEQLLAEVHRTPEIVTTLLVLGHNPGLEDFCSRLAGNGSDEDAMKQLRKKFPTAGLARLEFTGRWDELQFGGAQLLECLRPKDLA</sequence>
<gene>
    <name evidence="1" type="ORF">C7I85_08935</name>
</gene>
<dbReference type="InterPro" id="IPR013078">
    <property type="entry name" value="His_Pase_superF_clade-1"/>
</dbReference>
<reference evidence="1 2" key="1">
    <citation type="submission" date="2018-03" db="EMBL/GenBank/DDBJ databases">
        <title>The draft genome of Mesorhizobium soli JCM 19897.</title>
        <authorList>
            <person name="Li L."/>
            <person name="Liu L."/>
            <person name="Liang L."/>
            <person name="Wang T."/>
            <person name="Zhang X."/>
        </authorList>
    </citation>
    <scope>NUCLEOTIDE SEQUENCE [LARGE SCALE GENOMIC DNA]</scope>
    <source>
        <strain evidence="1 2">JCM 19897</strain>
    </source>
</reference>
<dbReference type="Gene3D" id="3.40.50.1240">
    <property type="entry name" value="Phosphoglycerate mutase-like"/>
    <property type="match status" value="1"/>
</dbReference>
<dbReference type="SUPFAM" id="SSF53254">
    <property type="entry name" value="Phosphoglycerate mutase-like"/>
    <property type="match status" value="1"/>
</dbReference>
<keyword evidence="2" id="KW-1185">Reference proteome</keyword>
<organism evidence="1 2">
    <name type="scientific">Pseudaminobacter soli</name>
    <name type="common">ex Li et al. 2025</name>
    <dbReference type="NCBI Taxonomy" id="1295366"/>
    <lineage>
        <taxon>Bacteria</taxon>
        <taxon>Pseudomonadati</taxon>
        <taxon>Pseudomonadota</taxon>
        <taxon>Alphaproteobacteria</taxon>
        <taxon>Hyphomicrobiales</taxon>
        <taxon>Phyllobacteriaceae</taxon>
        <taxon>Pseudaminobacter</taxon>
    </lineage>
</organism>
<dbReference type="PANTHER" id="PTHR47623:SF1">
    <property type="entry name" value="OS09G0287300 PROTEIN"/>
    <property type="match status" value="1"/>
</dbReference>
<name>A0A2P7SFC4_9HYPH</name>
<protein>
    <submittedName>
        <fullName evidence="1">Histidine phosphatase family protein</fullName>
    </submittedName>
</protein>
<accession>A0A2P7SFC4</accession>
<dbReference type="CDD" id="cd07067">
    <property type="entry name" value="HP_PGM_like"/>
    <property type="match status" value="1"/>
</dbReference>
<evidence type="ECO:0000313" key="1">
    <source>
        <dbReference type="EMBL" id="PSJ61202.1"/>
    </source>
</evidence>
<dbReference type="AlphaFoldDB" id="A0A2P7SFC4"/>
<dbReference type="Pfam" id="PF00300">
    <property type="entry name" value="His_Phos_1"/>
    <property type="match status" value="1"/>
</dbReference>
<dbReference type="InterPro" id="IPR029033">
    <property type="entry name" value="His_PPase_superfam"/>
</dbReference>
<comment type="caution">
    <text evidence="1">The sequence shown here is derived from an EMBL/GenBank/DDBJ whole genome shotgun (WGS) entry which is preliminary data.</text>
</comment>
<proteinExistence type="predicted"/>